<evidence type="ECO:0000259" key="2">
    <source>
        <dbReference type="Pfam" id="PF13843"/>
    </source>
</evidence>
<dbReference type="InterPro" id="IPR029526">
    <property type="entry name" value="PGBD"/>
</dbReference>
<dbReference type="OrthoDB" id="5835829at2759"/>
<protein>
    <recommendedName>
        <fullName evidence="2">PiggyBac transposable element-derived protein domain-containing protein</fullName>
    </recommendedName>
</protein>
<proteinExistence type="predicted"/>
<reference evidence="3 4" key="1">
    <citation type="submission" date="2020-04" db="EMBL/GenBank/DDBJ databases">
        <authorList>
            <person name="Wallbank WR R."/>
            <person name="Pardo Diaz C."/>
            <person name="Kozak K."/>
            <person name="Martin S."/>
            <person name="Jiggins C."/>
            <person name="Moest M."/>
            <person name="Warren A I."/>
            <person name="Byers J.R.P. K."/>
            <person name="Montejo-Kovacevich G."/>
            <person name="Yen C E."/>
        </authorList>
    </citation>
    <scope>NUCLEOTIDE SEQUENCE [LARGE SCALE GENOMIC DNA]</scope>
</reference>
<dbReference type="PANTHER" id="PTHR46599">
    <property type="entry name" value="PIGGYBAC TRANSPOSABLE ELEMENT-DERIVED PROTEIN 4"/>
    <property type="match status" value="1"/>
</dbReference>
<feature type="domain" description="PiggyBac transposable element-derived protein" evidence="2">
    <location>
        <begin position="76"/>
        <end position="274"/>
    </location>
</feature>
<dbReference type="AlphaFoldDB" id="A0A8S0Z828"/>
<accession>A0A8S0Z828</accession>
<dbReference type="Pfam" id="PF13843">
    <property type="entry name" value="DDE_Tnp_1_7"/>
    <property type="match status" value="1"/>
</dbReference>
<organism evidence="3 4">
    <name type="scientific">Arctia plantaginis</name>
    <name type="common">Wood tiger moth</name>
    <name type="synonym">Phalaena plantaginis</name>
    <dbReference type="NCBI Taxonomy" id="874455"/>
    <lineage>
        <taxon>Eukaryota</taxon>
        <taxon>Metazoa</taxon>
        <taxon>Ecdysozoa</taxon>
        <taxon>Arthropoda</taxon>
        <taxon>Hexapoda</taxon>
        <taxon>Insecta</taxon>
        <taxon>Pterygota</taxon>
        <taxon>Neoptera</taxon>
        <taxon>Endopterygota</taxon>
        <taxon>Lepidoptera</taxon>
        <taxon>Glossata</taxon>
        <taxon>Ditrysia</taxon>
        <taxon>Noctuoidea</taxon>
        <taxon>Erebidae</taxon>
        <taxon>Arctiinae</taxon>
        <taxon>Arctia</taxon>
    </lineage>
</organism>
<dbReference type="Proteomes" id="UP000494256">
    <property type="component" value="Unassembled WGS sequence"/>
</dbReference>
<dbReference type="EMBL" id="CADEBD010000281">
    <property type="protein sequence ID" value="CAB3228076.1"/>
    <property type="molecule type" value="Genomic_DNA"/>
</dbReference>
<feature type="region of interest" description="Disordered" evidence="1">
    <location>
        <begin position="22"/>
        <end position="63"/>
    </location>
</feature>
<gene>
    <name evidence="3" type="ORF">APLA_LOCUS3344</name>
</gene>
<feature type="compositionally biased region" description="Low complexity" evidence="1">
    <location>
        <begin position="54"/>
        <end position="63"/>
    </location>
</feature>
<evidence type="ECO:0000313" key="4">
    <source>
        <dbReference type="Proteomes" id="UP000494256"/>
    </source>
</evidence>
<name>A0A8S0Z828_ARCPL</name>
<evidence type="ECO:0000256" key="1">
    <source>
        <dbReference type="SAM" id="MobiDB-lite"/>
    </source>
</evidence>
<comment type="caution">
    <text evidence="3">The sequence shown here is derived from an EMBL/GenBank/DDBJ whole genome shotgun (WGS) entry which is preliminary data.</text>
</comment>
<dbReference type="PANTHER" id="PTHR46599:SF6">
    <property type="entry name" value="DUAL SPECIFICITY PHOSPHATASE 26"/>
    <property type="match status" value="1"/>
</dbReference>
<sequence>MARRIDHHEILSALMDDSEGATDKLYLPGSEGDSDHLSTQSESDIEEDVEDVDISSGGESSSSQGFHIAGLYRSGRQNLNDLWASDGTGIEIFRCTMSKNRFSYLLNNMRFDDAITREDRIKSDRLAPIRDIFETFVQLCQNVYKPSEYLTLDEELVAFRGKCGFRQYIPSKPAKYGIKIYALVDAKTFYIVHLEIYCGKQPDNSPFALSNKPIDLVNRMVNCVSGSSRNITMDNFFTSHETANNLLQKHKLTIVGNLRANKACIPLCFKQSREEYASRFGF</sequence>
<feature type="compositionally biased region" description="Acidic residues" evidence="1">
    <location>
        <begin position="43"/>
        <end position="53"/>
    </location>
</feature>
<evidence type="ECO:0000313" key="3">
    <source>
        <dbReference type="EMBL" id="CAB3228076.1"/>
    </source>
</evidence>